<name>A0ABW2LUS0_9FLAO</name>
<reference evidence="2" key="1">
    <citation type="journal article" date="2019" name="Int. J. Syst. Evol. Microbiol.">
        <title>The Global Catalogue of Microorganisms (GCM) 10K type strain sequencing project: providing services to taxonomists for standard genome sequencing and annotation.</title>
        <authorList>
            <consortium name="The Broad Institute Genomics Platform"/>
            <consortium name="The Broad Institute Genome Sequencing Center for Infectious Disease"/>
            <person name="Wu L."/>
            <person name="Ma J."/>
        </authorList>
    </citation>
    <scope>NUCLEOTIDE SEQUENCE [LARGE SCALE GENOMIC DNA]</scope>
    <source>
        <strain evidence="2">CCUG 54781</strain>
    </source>
</reference>
<proteinExistence type="predicted"/>
<organism evidence="1 2">
    <name type="scientific">Chryseobacterium zhengzhouense</name>
    <dbReference type="NCBI Taxonomy" id="1636086"/>
    <lineage>
        <taxon>Bacteria</taxon>
        <taxon>Pseudomonadati</taxon>
        <taxon>Bacteroidota</taxon>
        <taxon>Flavobacteriia</taxon>
        <taxon>Flavobacteriales</taxon>
        <taxon>Weeksellaceae</taxon>
        <taxon>Chryseobacterium group</taxon>
        <taxon>Chryseobacterium</taxon>
    </lineage>
</organism>
<keyword evidence="2" id="KW-1185">Reference proteome</keyword>
<comment type="caution">
    <text evidence="1">The sequence shown here is derived from an EMBL/GenBank/DDBJ whole genome shotgun (WGS) entry which is preliminary data.</text>
</comment>
<gene>
    <name evidence="1" type="ORF">ACFQO9_05935</name>
</gene>
<dbReference type="Proteomes" id="UP001596550">
    <property type="component" value="Unassembled WGS sequence"/>
</dbReference>
<dbReference type="EMBL" id="JBHTCR010000002">
    <property type="protein sequence ID" value="MFC7346261.1"/>
    <property type="molecule type" value="Genomic_DNA"/>
</dbReference>
<evidence type="ECO:0000313" key="2">
    <source>
        <dbReference type="Proteomes" id="UP001596550"/>
    </source>
</evidence>
<evidence type="ECO:0008006" key="3">
    <source>
        <dbReference type="Google" id="ProtNLM"/>
    </source>
</evidence>
<accession>A0ABW2LUS0</accession>
<sequence length="291" mass="33800">MTQLIKFFFTGIVFLSCKDFTDKKVSVAQNESSIQIETDKDSKPKETITTEFQVPDINGVWSCYNFASDVKSGDKGDLSFAEEMSKYAQLKIENNQLTFNNCKKELYSYKYPVKLKKYEDESVFITFFKPKKDSVYFVGSINSGENNTLCDIFDSYTFYLADNNTIVQYYRGYFFYYKKSSAADRNNDFEISGIPGNNKNEWTVKGLTKQSSTLDADYENFKKYFPYGSKNLSKKIPPQKEFTDKINGILYRKTTKGLEIIKDDPLGKILISFTKSDTESNFTYEFRYPEY</sequence>
<dbReference type="RefSeq" id="WP_378175253.1">
    <property type="nucleotide sequence ID" value="NZ_JBHTCR010000002.1"/>
</dbReference>
<evidence type="ECO:0000313" key="1">
    <source>
        <dbReference type="EMBL" id="MFC7346261.1"/>
    </source>
</evidence>
<dbReference type="PROSITE" id="PS51257">
    <property type="entry name" value="PROKAR_LIPOPROTEIN"/>
    <property type="match status" value="1"/>
</dbReference>
<protein>
    <recommendedName>
        <fullName evidence="3">Lipocalin-like domain-containing protein</fullName>
    </recommendedName>
</protein>